<evidence type="ECO:0000256" key="5">
    <source>
        <dbReference type="ARBA" id="ARBA00022692"/>
    </source>
</evidence>
<dbReference type="PROSITE" id="PS00216">
    <property type="entry name" value="SUGAR_TRANSPORT_1"/>
    <property type="match status" value="2"/>
</dbReference>
<dbReference type="GO" id="GO:0005886">
    <property type="term" value="C:plasma membrane"/>
    <property type="evidence" value="ECO:0007669"/>
    <property type="project" value="UniProtKB-SubCell"/>
</dbReference>
<comment type="similarity">
    <text evidence="2">Belongs to the major facilitator superfamily.</text>
</comment>
<gene>
    <name evidence="10" type="ORF">CR162_03890</name>
</gene>
<dbReference type="PANTHER" id="PTHR43271">
    <property type="entry name" value="BLL2771 PROTEIN"/>
    <property type="match status" value="1"/>
</dbReference>
<evidence type="ECO:0000256" key="1">
    <source>
        <dbReference type="ARBA" id="ARBA00004651"/>
    </source>
</evidence>
<feature type="transmembrane region" description="Helical" evidence="8">
    <location>
        <begin position="147"/>
        <end position="168"/>
    </location>
</feature>
<feature type="transmembrane region" description="Helical" evidence="8">
    <location>
        <begin position="24"/>
        <end position="44"/>
    </location>
</feature>
<keyword evidence="3" id="KW-0813">Transport</keyword>
<feature type="transmembrane region" description="Helical" evidence="8">
    <location>
        <begin position="113"/>
        <end position="135"/>
    </location>
</feature>
<keyword evidence="11" id="KW-1185">Reference proteome</keyword>
<dbReference type="Proteomes" id="UP000223527">
    <property type="component" value="Unassembled WGS sequence"/>
</dbReference>
<dbReference type="InterPro" id="IPR011701">
    <property type="entry name" value="MFS"/>
</dbReference>
<dbReference type="InterPro" id="IPR036259">
    <property type="entry name" value="MFS_trans_sf"/>
</dbReference>
<protein>
    <submittedName>
        <fullName evidence="10">MFS transporter</fullName>
    </submittedName>
</protein>
<dbReference type="InterPro" id="IPR020846">
    <property type="entry name" value="MFS_dom"/>
</dbReference>
<feature type="transmembrane region" description="Helical" evidence="8">
    <location>
        <begin position="174"/>
        <end position="193"/>
    </location>
</feature>
<dbReference type="CDD" id="cd17324">
    <property type="entry name" value="MFS_NepI_like"/>
    <property type="match status" value="1"/>
</dbReference>
<dbReference type="SUPFAM" id="SSF103473">
    <property type="entry name" value="MFS general substrate transporter"/>
    <property type="match status" value="1"/>
</dbReference>
<keyword evidence="5 8" id="KW-0812">Transmembrane</keyword>
<reference evidence="10 11" key="1">
    <citation type="submission" date="2017-10" db="EMBL/GenBank/DDBJ databases">
        <authorList>
            <person name="Banno H."/>
            <person name="Chua N.-H."/>
        </authorList>
    </citation>
    <scope>NUCLEOTIDE SEQUENCE [LARGE SCALE GENOMIC DNA]</scope>
    <source>
        <strain evidence="10 11">YW11</strain>
    </source>
</reference>
<keyword evidence="7 8" id="KW-0472">Membrane</keyword>
<accession>A0A2C7AG65</accession>
<dbReference type="GO" id="GO:0022857">
    <property type="term" value="F:transmembrane transporter activity"/>
    <property type="evidence" value="ECO:0007669"/>
    <property type="project" value="InterPro"/>
</dbReference>
<evidence type="ECO:0000256" key="7">
    <source>
        <dbReference type="ARBA" id="ARBA00023136"/>
    </source>
</evidence>
<feature type="transmembrane region" description="Helical" evidence="8">
    <location>
        <begin position="258"/>
        <end position="279"/>
    </location>
</feature>
<dbReference type="PANTHER" id="PTHR43271:SF1">
    <property type="entry name" value="INNER MEMBRANE TRANSPORT PROTEIN YNFM"/>
    <property type="match status" value="1"/>
</dbReference>
<evidence type="ECO:0000313" key="10">
    <source>
        <dbReference type="EMBL" id="PHK96475.1"/>
    </source>
</evidence>
<dbReference type="AlphaFoldDB" id="A0A2C7AG65"/>
<comment type="subcellular location">
    <subcellularLocation>
        <location evidence="1">Cell membrane</location>
        <topology evidence="1">Multi-pass membrane protein</topology>
    </subcellularLocation>
</comment>
<evidence type="ECO:0000256" key="4">
    <source>
        <dbReference type="ARBA" id="ARBA00022475"/>
    </source>
</evidence>
<organism evidence="10 11">
    <name type="scientific">Teichococcus rhizosphaerae</name>
    <dbReference type="NCBI Taxonomy" id="1335062"/>
    <lineage>
        <taxon>Bacteria</taxon>
        <taxon>Pseudomonadati</taxon>
        <taxon>Pseudomonadota</taxon>
        <taxon>Alphaproteobacteria</taxon>
        <taxon>Acetobacterales</taxon>
        <taxon>Roseomonadaceae</taxon>
        <taxon>Roseomonas</taxon>
    </lineage>
</organism>
<feature type="transmembrane region" description="Helical" evidence="8">
    <location>
        <begin position="315"/>
        <end position="337"/>
    </location>
</feature>
<evidence type="ECO:0000256" key="6">
    <source>
        <dbReference type="ARBA" id="ARBA00022989"/>
    </source>
</evidence>
<keyword evidence="4" id="KW-1003">Cell membrane</keyword>
<sequence length="403" mass="41525">MNPPAADEAPYIERGTPGFRRTNLAFVCAGFATFALLYCAQPLLPAFAEGFAVSPAASSLALSLPTAVMAVCMLLASAASEALGRKPVMLVSVLASALLTIAAAFAPGWESFLLLRALLGIALSGLPAVAMAYIAEELHPRSSGYAMGLYISGTAMGGMAGRVVSGLLLEVGGWRGSVACIGLLGLVSALVFWRSLPPSRHFHPRPLAWGGLAANFAAHLRDPGMRWLYALGFLFMGSFVTTYNYIGFRLLAPPFGLPHGVVALVFSVYLVGIGSSALVGGLSDRLGRRRVLWLTVLAMLAGLALTLAASLPLLVLGLVLLTFGFFGSHALASAWVGQRAGATKAQASSLYLFAYYMGASVMGASGGFAWAAAGWAGVAGLVGAALATALLISLRLTRLGGAG</sequence>
<dbReference type="EMBL" id="PDNU01000003">
    <property type="protein sequence ID" value="PHK96475.1"/>
    <property type="molecule type" value="Genomic_DNA"/>
</dbReference>
<feature type="domain" description="Major facilitator superfamily (MFS) profile" evidence="9">
    <location>
        <begin position="18"/>
        <end position="401"/>
    </location>
</feature>
<feature type="transmembrane region" description="Helical" evidence="8">
    <location>
        <begin position="227"/>
        <end position="246"/>
    </location>
</feature>
<dbReference type="InterPro" id="IPR005829">
    <property type="entry name" value="Sugar_transporter_CS"/>
</dbReference>
<evidence type="ECO:0000256" key="8">
    <source>
        <dbReference type="SAM" id="Phobius"/>
    </source>
</evidence>
<dbReference type="OrthoDB" id="63984at2"/>
<dbReference type="RefSeq" id="WP_099094205.1">
    <property type="nucleotide sequence ID" value="NZ_PDNU01000003.1"/>
</dbReference>
<evidence type="ECO:0000256" key="3">
    <source>
        <dbReference type="ARBA" id="ARBA00022448"/>
    </source>
</evidence>
<feature type="transmembrane region" description="Helical" evidence="8">
    <location>
        <begin position="375"/>
        <end position="394"/>
    </location>
</feature>
<evidence type="ECO:0000259" key="9">
    <source>
        <dbReference type="PROSITE" id="PS50850"/>
    </source>
</evidence>
<dbReference type="PROSITE" id="PS50850">
    <property type="entry name" value="MFS"/>
    <property type="match status" value="1"/>
</dbReference>
<evidence type="ECO:0000256" key="2">
    <source>
        <dbReference type="ARBA" id="ARBA00008335"/>
    </source>
</evidence>
<name>A0A2C7AG65_9PROT</name>
<feature type="transmembrane region" description="Helical" evidence="8">
    <location>
        <begin position="291"/>
        <end position="309"/>
    </location>
</feature>
<dbReference type="Gene3D" id="1.20.1250.20">
    <property type="entry name" value="MFS general substrate transporter like domains"/>
    <property type="match status" value="1"/>
</dbReference>
<feature type="transmembrane region" description="Helical" evidence="8">
    <location>
        <begin position="349"/>
        <end position="369"/>
    </location>
</feature>
<keyword evidence="6 8" id="KW-1133">Transmembrane helix</keyword>
<dbReference type="Pfam" id="PF07690">
    <property type="entry name" value="MFS_1"/>
    <property type="match status" value="1"/>
</dbReference>
<feature type="transmembrane region" description="Helical" evidence="8">
    <location>
        <begin position="88"/>
        <end position="107"/>
    </location>
</feature>
<evidence type="ECO:0000313" key="11">
    <source>
        <dbReference type="Proteomes" id="UP000223527"/>
    </source>
</evidence>
<comment type="caution">
    <text evidence="10">The sequence shown here is derived from an EMBL/GenBank/DDBJ whole genome shotgun (WGS) entry which is preliminary data.</text>
</comment>
<feature type="transmembrane region" description="Helical" evidence="8">
    <location>
        <begin position="56"/>
        <end position="76"/>
    </location>
</feature>
<proteinExistence type="inferred from homology"/>